<protein>
    <submittedName>
        <fullName evidence="1">Uncharacterized protein</fullName>
    </submittedName>
</protein>
<gene>
    <name evidence="1" type="ORF">Scep_028163</name>
</gene>
<organism evidence="1 2">
    <name type="scientific">Stephania cephalantha</name>
    <dbReference type="NCBI Taxonomy" id="152367"/>
    <lineage>
        <taxon>Eukaryota</taxon>
        <taxon>Viridiplantae</taxon>
        <taxon>Streptophyta</taxon>
        <taxon>Embryophyta</taxon>
        <taxon>Tracheophyta</taxon>
        <taxon>Spermatophyta</taxon>
        <taxon>Magnoliopsida</taxon>
        <taxon>Ranunculales</taxon>
        <taxon>Menispermaceae</taxon>
        <taxon>Menispermoideae</taxon>
        <taxon>Cissampelideae</taxon>
        <taxon>Stephania</taxon>
    </lineage>
</organism>
<dbReference type="Proteomes" id="UP001419268">
    <property type="component" value="Unassembled WGS sequence"/>
</dbReference>
<keyword evidence="2" id="KW-1185">Reference proteome</keyword>
<accession>A0AAP0E9F7</accession>
<dbReference type="EMBL" id="JBBNAG010000012">
    <property type="protein sequence ID" value="KAK9089081.1"/>
    <property type="molecule type" value="Genomic_DNA"/>
</dbReference>
<proteinExistence type="predicted"/>
<evidence type="ECO:0000313" key="1">
    <source>
        <dbReference type="EMBL" id="KAK9089081.1"/>
    </source>
</evidence>
<comment type="caution">
    <text evidence="1">The sequence shown here is derived from an EMBL/GenBank/DDBJ whole genome shotgun (WGS) entry which is preliminary data.</text>
</comment>
<dbReference type="AlphaFoldDB" id="A0AAP0E9F7"/>
<sequence>MMITFYRVVEVSGNTLLLIGLSDATLIAPPPLVLEATREREAFRLIVIGSVLLSLSPKFQNPLEKIDEPTVVSLAPRPSPFVPSVGAGFYRIHMDDLSRDKYQAAYHLQVHISDKDDDLFFFLRTENVDVFIILNDNDFVRLVITGREVHVHKYSTDTTQWRLTGDMFNGYLQKLQSSLIDHTDINLAESHNEKEKKKEKR</sequence>
<evidence type="ECO:0000313" key="2">
    <source>
        <dbReference type="Proteomes" id="UP001419268"/>
    </source>
</evidence>
<name>A0AAP0E9F7_9MAGN</name>
<reference evidence="1 2" key="1">
    <citation type="submission" date="2024-01" db="EMBL/GenBank/DDBJ databases">
        <title>Genome assemblies of Stephania.</title>
        <authorList>
            <person name="Yang L."/>
        </authorList>
    </citation>
    <scope>NUCLEOTIDE SEQUENCE [LARGE SCALE GENOMIC DNA]</scope>
    <source>
        <strain evidence="1">JXDWG</strain>
        <tissue evidence="1">Leaf</tissue>
    </source>
</reference>